<dbReference type="KEGG" id="caby:Cabys_3181"/>
<dbReference type="EMBL" id="CP018099">
    <property type="protein sequence ID" value="APF19929.1"/>
    <property type="molecule type" value="Genomic_DNA"/>
</dbReference>
<name>A0A1J1CCE7_CALAY</name>
<gene>
    <name evidence="1" type="ORF">Cabys_3181</name>
</gene>
<reference evidence="1 2" key="1">
    <citation type="submission" date="2016-11" db="EMBL/GenBank/DDBJ databases">
        <title>Genomic analysis of Caldithrix abyssi and proposal of a novel bacterial phylum Caldithrichaeota.</title>
        <authorList>
            <person name="Kublanov I."/>
            <person name="Sigalova O."/>
            <person name="Gavrilov S."/>
            <person name="Lebedinsky A."/>
            <person name="Ivanova N."/>
            <person name="Daum C."/>
            <person name="Reddy T."/>
            <person name="Klenk H.P."/>
            <person name="Goker M."/>
            <person name="Reva O."/>
            <person name="Miroshnichenko M."/>
            <person name="Kyprides N."/>
            <person name="Woyke T."/>
            <person name="Gelfand M."/>
        </authorList>
    </citation>
    <scope>NUCLEOTIDE SEQUENCE [LARGE SCALE GENOMIC DNA]</scope>
    <source>
        <strain evidence="1 2">LF13</strain>
    </source>
</reference>
<evidence type="ECO:0000313" key="1">
    <source>
        <dbReference type="EMBL" id="APF19929.1"/>
    </source>
</evidence>
<organism evidence="1 2">
    <name type="scientific">Caldithrix abyssi DSM 13497</name>
    <dbReference type="NCBI Taxonomy" id="880073"/>
    <lineage>
        <taxon>Bacteria</taxon>
        <taxon>Pseudomonadati</taxon>
        <taxon>Calditrichota</taxon>
        <taxon>Calditrichia</taxon>
        <taxon>Calditrichales</taxon>
        <taxon>Calditrichaceae</taxon>
        <taxon>Caldithrix</taxon>
    </lineage>
</organism>
<sequence length="66" mass="7724">MNFFRHINPRFFIFIGCPNYTKINGNFKIKILSKNGRKISKKIACEKEGEGGYFRQFLPLLARGRV</sequence>
<proteinExistence type="predicted"/>
<dbReference type="Proteomes" id="UP000183868">
    <property type="component" value="Chromosome"/>
</dbReference>
<evidence type="ECO:0000313" key="2">
    <source>
        <dbReference type="Proteomes" id="UP000183868"/>
    </source>
</evidence>
<dbReference type="AlphaFoldDB" id="A0A1J1CCE7"/>
<protein>
    <submittedName>
        <fullName evidence="1">Uncharacterized protein</fullName>
    </submittedName>
</protein>
<accession>A0A1J1CCE7</accession>